<evidence type="ECO:0000313" key="2">
    <source>
        <dbReference type="EMBL" id="ABQ29221.1"/>
    </source>
</evidence>
<dbReference type="KEGG" id="acr:Acry_3629"/>
<reference evidence="2 3" key="1">
    <citation type="submission" date="2007-05" db="EMBL/GenBank/DDBJ databases">
        <title>Complete sequence of plasmid7 pACRY07 of Acidiphilium cryptum JF-5.</title>
        <authorList>
            <consortium name="US DOE Joint Genome Institute"/>
            <person name="Copeland A."/>
            <person name="Lucas S."/>
            <person name="Lapidus A."/>
            <person name="Barry K."/>
            <person name="Detter J.C."/>
            <person name="Glavina del Rio T."/>
            <person name="Hammon N."/>
            <person name="Israni S."/>
            <person name="Dalin E."/>
            <person name="Tice H."/>
            <person name="Pitluck S."/>
            <person name="Sims D."/>
            <person name="Brettin T."/>
            <person name="Bruce D."/>
            <person name="Han C."/>
            <person name="Schmutz J."/>
            <person name="Larimer F."/>
            <person name="Land M."/>
            <person name="Hauser L."/>
            <person name="Kyrpides N."/>
            <person name="Kim E."/>
            <person name="Magnuson T."/>
            <person name="Richardson P."/>
        </authorList>
    </citation>
    <scope>NUCLEOTIDE SEQUENCE [LARGE SCALE GENOMIC DNA]</scope>
    <source>
        <strain evidence="3">JF-5</strain>
        <plasmid evidence="3">Plasmid pACRY07</plasmid>
    </source>
</reference>
<geneLocation type="plasmid" evidence="2 3">
    <name>pACRY07</name>
</geneLocation>
<feature type="transmembrane region" description="Helical" evidence="1">
    <location>
        <begin position="95"/>
        <end position="115"/>
    </location>
</feature>
<dbReference type="AlphaFoldDB" id="A5FUD9"/>
<evidence type="ECO:0008006" key="4">
    <source>
        <dbReference type="Google" id="ProtNLM"/>
    </source>
</evidence>
<protein>
    <recommendedName>
        <fullName evidence="4">Mobilization protein</fullName>
    </recommendedName>
</protein>
<sequence>MATGNPIVDALDALAAEVAKCTESVKAANPDALTRSVDQAATKAVSSIKTALDGASEAVKEIQKAASDTAQAASSAVEQVAEVRTATRWLNLRSVAVLALAVVLVVSGSLASIWWERHKFHRLHTKVIALRAEVQTERANLKALKAKGARVKWETCGGHLCFEASSDQHSGWVTTKGNIKLVIPRGY</sequence>
<keyword evidence="1" id="KW-0472">Membrane</keyword>
<gene>
    <name evidence="2" type="ordered locus">Acry_3629</name>
</gene>
<accession>A5FUD9</accession>
<proteinExistence type="predicted"/>
<dbReference type="EMBL" id="CP000695">
    <property type="protein sequence ID" value="ABQ29221.1"/>
    <property type="molecule type" value="Genomic_DNA"/>
</dbReference>
<dbReference type="RefSeq" id="WP_011930882.1">
    <property type="nucleotide sequence ID" value="NC_009473.1"/>
</dbReference>
<name>A5FUD9_ACICJ</name>
<keyword evidence="2" id="KW-0614">Plasmid</keyword>
<keyword evidence="3" id="KW-1185">Reference proteome</keyword>
<evidence type="ECO:0000256" key="1">
    <source>
        <dbReference type="SAM" id="Phobius"/>
    </source>
</evidence>
<organism evidence="2 3">
    <name type="scientific">Acidiphilium cryptum (strain JF-5)</name>
    <dbReference type="NCBI Taxonomy" id="349163"/>
    <lineage>
        <taxon>Bacteria</taxon>
        <taxon>Pseudomonadati</taxon>
        <taxon>Pseudomonadota</taxon>
        <taxon>Alphaproteobacteria</taxon>
        <taxon>Acetobacterales</taxon>
        <taxon>Acidocellaceae</taxon>
        <taxon>Acidiphilium</taxon>
    </lineage>
</organism>
<keyword evidence="1" id="KW-1133">Transmembrane helix</keyword>
<dbReference type="Proteomes" id="UP000000245">
    <property type="component" value="Plasmid pACRY07"/>
</dbReference>
<evidence type="ECO:0000313" key="3">
    <source>
        <dbReference type="Proteomes" id="UP000000245"/>
    </source>
</evidence>
<keyword evidence="1" id="KW-0812">Transmembrane</keyword>
<dbReference type="HOGENOM" id="CLU_1444782_0_0_5"/>